<keyword evidence="2" id="KW-1185">Reference proteome</keyword>
<comment type="caution">
    <text evidence="1">The sequence shown here is derived from an EMBL/GenBank/DDBJ whole genome shotgun (WGS) entry which is preliminary data.</text>
</comment>
<evidence type="ECO:0000313" key="2">
    <source>
        <dbReference type="Proteomes" id="UP000607397"/>
    </source>
</evidence>
<dbReference type="Proteomes" id="UP000607397">
    <property type="component" value="Unassembled WGS sequence"/>
</dbReference>
<name>A0A8K1ZZ96_9CYAN</name>
<dbReference type="AlphaFoldDB" id="A0A8K1ZZ96"/>
<protein>
    <submittedName>
        <fullName evidence="1">Uncharacterized protein</fullName>
    </submittedName>
</protein>
<accession>A0A8K1ZZ96</accession>
<organism evidence="1 2">
    <name type="scientific">Petrachloros mirabilis ULC683</name>
    <dbReference type="NCBI Taxonomy" id="2781853"/>
    <lineage>
        <taxon>Bacteria</taxon>
        <taxon>Bacillati</taxon>
        <taxon>Cyanobacteriota</taxon>
        <taxon>Cyanophyceae</taxon>
        <taxon>Synechococcales</taxon>
        <taxon>Petrachlorosaceae</taxon>
        <taxon>Petrachloros</taxon>
        <taxon>Petrachloros mirabilis</taxon>
    </lineage>
</organism>
<evidence type="ECO:0000313" key="1">
    <source>
        <dbReference type="EMBL" id="NCJ06686.1"/>
    </source>
</evidence>
<dbReference type="EMBL" id="WVIC01000015">
    <property type="protein sequence ID" value="NCJ06686.1"/>
    <property type="molecule type" value="Genomic_DNA"/>
</dbReference>
<proteinExistence type="predicted"/>
<sequence length="181" mass="19987">MSFPFGESQTFVYGQGGGQISVVLSEQNFAAGAGEGYLALLGYDRQTDPTYQTQNIYNARNQSFWVSPQADPQVFAWSLQELSAAQYFGLWGMYLRQQVELQPVTLLDQRLAMQVPSPRARAKVGALTGAPAISGCEFIWPIYKVWLDFSGSPRQAVGDHYTLQFQAKEILPAPGVADDQP</sequence>
<gene>
    <name evidence="1" type="ORF">GS597_09235</name>
</gene>
<dbReference type="RefSeq" id="WP_161825164.1">
    <property type="nucleotide sequence ID" value="NZ_WVIC01000015.1"/>
</dbReference>
<reference evidence="1" key="1">
    <citation type="submission" date="2019-12" db="EMBL/GenBank/DDBJ databases">
        <title>High-Quality draft genome sequences of three cyanobacteria isolated from the limestone walls of the Old Cathedral of Coimbra.</title>
        <authorList>
            <person name="Tiago I."/>
            <person name="Soares F."/>
            <person name="Portugal A."/>
        </authorList>
    </citation>
    <scope>NUCLEOTIDE SEQUENCE [LARGE SCALE GENOMIC DNA]</scope>
    <source>
        <strain evidence="1">C</strain>
    </source>
</reference>